<dbReference type="OrthoDB" id="17470at2759"/>
<dbReference type="GeneID" id="14891561"/>
<dbReference type="RefSeq" id="XP_004259355.1">
    <property type="nucleotide sequence ID" value="XM_004259307.1"/>
</dbReference>
<dbReference type="Pfam" id="PF07534">
    <property type="entry name" value="TLD"/>
    <property type="match status" value="1"/>
</dbReference>
<feature type="compositionally biased region" description="Basic and acidic residues" evidence="1">
    <location>
        <begin position="9"/>
        <end position="22"/>
    </location>
</feature>
<evidence type="ECO:0000256" key="1">
    <source>
        <dbReference type="SAM" id="MobiDB-lite"/>
    </source>
</evidence>
<organism evidence="3 4">
    <name type="scientific">Entamoeba invadens IP1</name>
    <dbReference type="NCBI Taxonomy" id="370355"/>
    <lineage>
        <taxon>Eukaryota</taxon>
        <taxon>Amoebozoa</taxon>
        <taxon>Evosea</taxon>
        <taxon>Archamoebae</taxon>
        <taxon>Mastigamoebida</taxon>
        <taxon>Entamoebidae</taxon>
        <taxon>Entamoeba</taxon>
    </lineage>
</organism>
<dbReference type="EMBL" id="KB206336">
    <property type="protein sequence ID" value="ELP92584.1"/>
    <property type="molecule type" value="Genomic_DNA"/>
</dbReference>
<accession>A0A0A1UBJ4</accession>
<evidence type="ECO:0000313" key="4">
    <source>
        <dbReference type="Proteomes" id="UP000014680"/>
    </source>
</evidence>
<proteinExistence type="predicted"/>
<reference evidence="3 4" key="1">
    <citation type="submission" date="2012-10" db="EMBL/GenBank/DDBJ databases">
        <authorList>
            <person name="Zafar N."/>
            <person name="Inman J."/>
            <person name="Hall N."/>
            <person name="Lorenzi H."/>
            <person name="Caler E."/>
        </authorList>
    </citation>
    <scope>NUCLEOTIDE SEQUENCE [LARGE SCALE GENOMIC DNA]</scope>
    <source>
        <strain evidence="3 4">IP1</strain>
    </source>
</reference>
<gene>
    <name evidence="3" type="ORF">EIN_074270</name>
</gene>
<evidence type="ECO:0000313" key="3">
    <source>
        <dbReference type="EMBL" id="ELP92584.1"/>
    </source>
</evidence>
<dbReference type="KEGG" id="eiv:EIN_074270"/>
<dbReference type="OMA" id="INMENAV"/>
<feature type="region of interest" description="Disordered" evidence="1">
    <location>
        <begin position="1"/>
        <end position="22"/>
    </location>
</feature>
<evidence type="ECO:0000259" key="2">
    <source>
        <dbReference type="Pfam" id="PF07534"/>
    </source>
</evidence>
<dbReference type="InterPro" id="IPR006571">
    <property type="entry name" value="TLDc_dom"/>
</dbReference>
<protein>
    <recommendedName>
        <fullName evidence="2">TLDc domain-containing protein</fullName>
    </recommendedName>
</protein>
<sequence>MFKRNKKQDKKEEEKAETAHKELEETKQTVALLTSRLIRLESEYRVIHSTLEQIKATGILERKLVLEPADVILAKNFYDEYMQTLTNWVGLKEAKKLYDSDEDGLTARSFNTKTCGKERTMVIVQTTDGCVFGSYNSIEIPSSKENGYGFYMTKDNNFFCFVLKSPVIKEPIKVMRKDPFYSTKCYSSDNDKWITGIHCGYYLGIEDSSFVSGKFPMYYNISMENSVNIFSGNHFPDTFSLFKIVVLQWE</sequence>
<dbReference type="VEuPathDB" id="AmoebaDB:EIN_074270"/>
<dbReference type="AlphaFoldDB" id="A0A0A1UBJ4"/>
<name>A0A0A1UBJ4_ENTIV</name>
<feature type="domain" description="TLDc" evidence="2">
    <location>
        <begin position="72"/>
        <end position="214"/>
    </location>
</feature>
<dbReference type="Proteomes" id="UP000014680">
    <property type="component" value="Unassembled WGS sequence"/>
</dbReference>
<keyword evidence="4" id="KW-1185">Reference proteome</keyword>